<dbReference type="GO" id="GO:0008630">
    <property type="term" value="P:intrinsic apoptotic signaling pathway in response to DNA damage"/>
    <property type="evidence" value="ECO:0007669"/>
    <property type="project" value="TreeGrafter"/>
</dbReference>
<reference evidence="9 10" key="1">
    <citation type="submission" date="2020-11" db="EMBL/GenBank/DDBJ databases">
        <authorList>
            <person name="Wallbank WR R."/>
            <person name="Pardo Diaz C."/>
            <person name="Kozak K."/>
            <person name="Martin S."/>
            <person name="Jiggins C."/>
            <person name="Moest M."/>
            <person name="Warren A I."/>
            <person name="Generalovic N T."/>
            <person name="Byers J.R.P. K."/>
            <person name="Montejo-Kovacevich G."/>
            <person name="Yen C E."/>
        </authorList>
    </citation>
    <scope>NUCLEOTIDE SEQUENCE [LARGE SCALE GENOMIC DNA]</scope>
</reference>
<dbReference type="CDD" id="cd06845">
    <property type="entry name" value="Bcl-2_like"/>
    <property type="match status" value="1"/>
</dbReference>
<accession>A0A7R8UYD2</accession>
<dbReference type="FunFam" id="1.10.437.10:FF:000009">
    <property type="entry name" value="Uncharacterized protein, isoform A"/>
    <property type="match status" value="1"/>
</dbReference>
<dbReference type="PANTHER" id="PTHR11256:SF48">
    <property type="entry name" value="BCL-2-RELATED OVARIAN KILLER PROTEIN"/>
    <property type="match status" value="1"/>
</dbReference>
<evidence type="ECO:0000313" key="9">
    <source>
        <dbReference type="EMBL" id="CAD7089287.1"/>
    </source>
</evidence>
<dbReference type="OMA" id="IFHRKLG"/>
<dbReference type="SMART" id="SM00337">
    <property type="entry name" value="BCL"/>
    <property type="match status" value="1"/>
</dbReference>
<name>A0A7R8UYD2_HERIL</name>
<dbReference type="Proteomes" id="UP000594454">
    <property type="component" value="Chromosome 4"/>
</dbReference>
<dbReference type="GO" id="GO:0001836">
    <property type="term" value="P:release of cytochrome c from mitochondria"/>
    <property type="evidence" value="ECO:0007669"/>
    <property type="project" value="TreeGrafter"/>
</dbReference>
<comment type="similarity">
    <text evidence="2">Belongs to the Bcl-2 family.</text>
</comment>
<evidence type="ECO:0000256" key="2">
    <source>
        <dbReference type="ARBA" id="ARBA00009458"/>
    </source>
</evidence>
<dbReference type="PRINTS" id="PR01862">
    <property type="entry name" value="BCL2FAMILY"/>
</dbReference>
<gene>
    <name evidence="9" type="ORF">HERILL_LOCUS11848</name>
</gene>
<evidence type="ECO:0000256" key="7">
    <source>
        <dbReference type="SAM" id="Phobius"/>
    </source>
</evidence>
<keyword evidence="5 7" id="KW-1133">Transmembrane helix</keyword>
<evidence type="ECO:0000313" key="10">
    <source>
        <dbReference type="Proteomes" id="UP000594454"/>
    </source>
</evidence>
<dbReference type="AlphaFoldDB" id="A0A7R8UYD2"/>
<dbReference type="GO" id="GO:0005741">
    <property type="term" value="C:mitochondrial outer membrane"/>
    <property type="evidence" value="ECO:0007669"/>
    <property type="project" value="TreeGrafter"/>
</dbReference>
<evidence type="ECO:0000256" key="3">
    <source>
        <dbReference type="ARBA" id="ARBA00022692"/>
    </source>
</evidence>
<dbReference type="InterPro" id="IPR026298">
    <property type="entry name" value="Bcl-2_fam"/>
</dbReference>
<feature type="domain" description="Bcl-2 Bcl-2 homology region 1-3" evidence="8">
    <location>
        <begin position="127"/>
        <end position="232"/>
    </location>
</feature>
<dbReference type="GO" id="GO:0042981">
    <property type="term" value="P:regulation of apoptotic process"/>
    <property type="evidence" value="ECO:0007669"/>
    <property type="project" value="InterPro"/>
</dbReference>
<feature type="transmembrane region" description="Helical" evidence="7">
    <location>
        <begin position="254"/>
        <end position="281"/>
    </location>
</feature>
<dbReference type="InParanoid" id="A0A7R8UYD2"/>
<proteinExistence type="inferred from homology"/>
<organism evidence="9 10">
    <name type="scientific">Hermetia illucens</name>
    <name type="common">Black soldier fly</name>
    <dbReference type="NCBI Taxonomy" id="343691"/>
    <lineage>
        <taxon>Eukaryota</taxon>
        <taxon>Metazoa</taxon>
        <taxon>Ecdysozoa</taxon>
        <taxon>Arthropoda</taxon>
        <taxon>Hexapoda</taxon>
        <taxon>Insecta</taxon>
        <taxon>Pterygota</taxon>
        <taxon>Neoptera</taxon>
        <taxon>Endopterygota</taxon>
        <taxon>Diptera</taxon>
        <taxon>Brachycera</taxon>
        <taxon>Stratiomyomorpha</taxon>
        <taxon>Stratiomyidae</taxon>
        <taxon>Hermetiinae</taxon>
        <taxon>Hermetia</taxon>
    </lineage>
</organism>
<dbReference type="SUPFAM" id="SSF56854">
    <property type="entry name" value="Bcl-2 inhibitors of programmed cell death"/>
    <property type="match status" value="1"/>
</dbReference>
<keyword evidence="10" id="KW-1185">Reference proteome</keyword>
<dbReference type="EMBL" id="LR899012">
    <property type="protein sequence ID" value="CAD7089287.1"/>
    <property type="molecule type" value="Genomic_DNA"/>
</dbReference>
<dbReference type="InterPro" id="IPR002475">
    <property type="entry name" value="Bcl2-like"/>
</dbReference>
<keyword evidence="4" id="KW-0053">Apoptosis</keyword>
<dbReference type="GO" id="GO:0097192">
    <property type="term" value="P:extrinsic apoptotic signaling pathway in absence of ligand"/>
    <property type="evidence" value="ECO:0007669"/>
    <property type="project" value="TreeGrafter"/>
</dbReference>
<dbReference type="Gene3D" id="1.10.437.10">
    <property type="entry name" value="Blc2-like"/>
    <property type="match status" value="1"/>
</dbReference>
<evidence type="ECO:0000256" key="5">
    <source>
        <dbReference type="ARBA" id="ARBA00022989"/>
    </source>
</evidence>
<evidence type="ECO:0000256" key="6">
    <source>
        <dbReference type="ARBA" id="ARBA00023136"/>
    </source>
</evidence>
<evidence type="ECO:0000256" key="4">
    <source>
        <dbReference type="ARBA" id="ARBA00022703"/>
    </source>
</evidence>
<sequence>MSGTLPFERSISLNDKSPINGRRKLSFPALHPPSLLGDSTALSARRRLSNVSDKVTRKFSHTIGWKIAQIPSQDIINQGKCLCGQYIKRRLKRSGLFNRKLGLQRIRSIIGTGADSASVVREVFPTLMVLGDELERMHPRTYSGVFRQISRAPGGEIPSAEAISIILGSVGRELFRLEITWGKIISLFAIAGGLAVDCVRQGHPDYLPGLVEGVTEVIEDELTTWVNEKGGWMGLNSHVLPASNKLTKLEWTSLVIGFIFALFIIFVLLRIIITYLIPLFFNKS</sequence>
<dbReference type="GO" id="GO:0051400">
    <property type="term" value="F:BH domain binding"/>
    <property type="evidence" value="ECO:0007669"/>
    <property type="project" value="TreeGrafter"/>
</dbReference>
<dbReference type="InterPro" id="IPR036834">
    <property type="entry name" value="Bcl-2-like_sf"/>
</dbReference>
<dbReference type="PANTHER" id="PTHR11256">
    <property type="entry name" value="BCL-2 RELATED"/>
    <property type="match status" value="1"/>
</dbReference>
<keyword evidence="3 7" id="KW-0812">Transmembrane</keyword>
<dbReference type="PROSITE" id="PS50062">
    <property type="entry name" value="BCL2_FAMILY"/>
    <property type="match status" value="1"/>
</dbReference>
<dbReference type="InterPro" id="IPR046371">
    <property type="entry name" value="Bcl-2_BH1-3"/>
</dbReference>
<evidence type="ECO:0000256" key="1">
    <source>
        <dbReference type="ARBA" id="ARBA00004167"/>
    </source>
</evidence>
<comment type="subcellular location">
    <subcellularLocation>
        <location evidence="1">Membrane</location>
        <topology evidence="1">Single-pass membrane protein</topology>
    </subcellularLocation>
</comment>
<dbReference type="Pfam" id="PF00452">
    <property type="entry name" value="Bcl-2"/>
    <property type="match status" value="1"/>
</dbReference>
<keyword evidence="6 7" id="KW-0472">Membrane</keyword>
<dbReference type="FunCoup" id="A0A7R8UYD2">
    <property type="interactions" value="156"/>
</dbReference>
<evidence type="ECO:0000259" key="8">
    <source>
        <dbReference type="SMART" id="SM00337"/>
    </source>
</evidence>
<protein>
    <recommendedName>
        <fullName evidence="8">Bcl-2 Bcl-2 homology region 1-3 domain-containing protein</fullName>
    </recommendedName>
</protein>